<keyword evidence="3" id="KW-1185">Reference proteome</keyword>
<evidence type="ECO:0000313" key="3">
    <source>
        <dbReference type="Proteomes" id="UP000283895"/>
    </source>
</evidence>
<sequence length="481" mass="51909">MSSASPDIRTRLLIISDTHGKRPFDPSIHPEEAQRYGFHRPLPKADVAVHCGDLTIRSDVKEYQTTFDIMREIDAPLKVVIPGNHDGSMDAEFWEKDCVQRGRFLPPEFLARLHQQPQETYEVVEKARQDGIHVLVAEGTYHFVLANGARLTVYASPWTPRFGRWGFQYDPDDDAMQADGEGAMVDGHDFQIEEGTDLAMTHGPPYGILDRTGYGALLMPWEDEDGSMVVEREGGVADEAVIQPVSLCPGDTGNLGSVPGKNTLFVNAAIMNVHYKPHQSPWLVDLELPPPDEKHEVKAEKTKKVLSLPITHENAKSRTPGPTRAAPDDGLAAALAVVPAATLPVAPLAPLLPEADDTPDVVVVASEPEAPDDTAVPVALAVAVADAESEAHWAAPAVCATPRSAGLVQAERRQATACSAMADCEAQGQAASVAGVQTAEMAERRQGVLGDGEAGCCCEEYKDGLHDAYGWWNGIRVRLCG</sequence>
<dbReference type="AlphaFoldDB" id="A0A423X4F5"/>
<dbReference type="PANTHER" id="PTHR12905">
    <property type="entry name" value="METALLOPHOSPHOESTERASE"/>
    <property type="match status" value="1"/>
</dbReference>
<dbReference type="EMBL" id="LKEA01000003">
    <property type="protein sequence ID" value="ROW10601.1"/>
    <property type="molecule type" value="Genomic_DNA"/>
</dbReference>
<reference evidence="2 3" key="1">
    <citation type="submission" date="2015-09" db="EMBL/GenBank/DDBJ databases">
        <title>Host preference determinants of Valsa canker pathogens revealed by comparative genomics.</title>
        <authorList>
            <person name="Yin Z."/>
            <person name="Huang L."/>
        </authorList>
    </citation>
    <scope>NUCLEOTIDE SEQUENCE [LARGE SCALE GENOMIC DNA]</scope>
    <source>
        <strain evidence="2 3">03-1</strain>
    </source>
</reference>
<dbReference type="OrthoDB" id="630188at2759"/>
<evidence type="ECO:0000259" key="1">
    <source>
        <dbReference type="Pfam" id="PF00149"/>
    </source>
</evidence>
<feature type="domain" description="Calcineurin-like phosphoesterase" evidence="1">
    <location>
        <begin position="11"/>
        <end position="217"/>
    </location>
</feature>
<dbReference type="PANTHER" id="PTHR12905:SF0">
    <property type="entry name" value="CALCINEURIN-LIKE PHOSPHOESTERASE DOMAIN-CONTAINING PROTEIN"/>
    <property type="match status" value="1"/>
</dbReference>
<dbReference type="InterPro" id="IPR004843">
    <property type="entry name" value="Calcineurin-like_PHP"/>
</dbReference>
<dbReference type="Pfam" id="PF00149">
    <property type="entry name" value="Metallophos"/>
    <property type="match status" value="1"/>
</dbReference>
<proteinExistence type="predicted"/>
<gene>
    <name evidence="2" type="ORF">VMCG_02080</name>
</gene>
<dbReference type="Proteomes" id="UP000283895">
    <property type="component" value="Unassembled WGS sequence"/>
</dbReference>
<dbReference type="GO" id="GO:0016787">
    <property type="term" value="F:hydrolase activity"/>
    <property type="evidence" value="ECO:0007669"/>
    <property type="project" value="InterPro"/>
</dbReference>
<comment type="caution">
    <text evidence="2">The sequence shown here is derived from an EMBL/GenBank/DDBJ whole genome shotgun (WGS) entry which is preliminary data.</text>
</comment>
<protein>
    <recommendedName>
        <fullName evidence="1">Calcineurin-like phosphoesterase domain-containing protein</fullName>
    </recommendedName>
</protein>
<evidence type="ECO:0000313" key="2">
    <source>
        <dbReference type="EMBL" id="ROW10601.1"/>
    </source>
</evidence>
<dbReference type="SUPFAM" id="SSF56300">
    <property type="entry name" value="Metallo-dependent phosphatases"/>
    <property type="match status" value="1"/>
</dbReference>
<dbReference type="InterPro" id="IPR051693">
    <property type="entry name" value="UPF0046_metallophosphoest"/>
</dbReference>
<accession>A0A423X4F5</accession>
<dbReference type="Gene3D" id="3.60.21.10">
    <property type="match status" value="1"/>
</dbReference>
<name>A0A423X4F5_9PEZI</name>
<organism evidence="2 3">
    <name type="scientific">Cytospora schulzeri</name>
    <dbReference type="NCBI Taxonomy" id="448051"/>
    <lineage>
        <taxon>Eukaryota</taxon>
        <taxon>Fungi</taxon>
        <taxon>Dikarya</taxon>
        <taxon>Ascomycota</taxon>
        <taxon>Pezizomycotina</taxon>
        <taxon>Sordariomycetes</taxon>
        <taxon>Sordariomycetidae</taxon>
        <taxon>Diaporthales</taxon>
        <taxon>Cytosporaceae</taxon>
        <taxon>Cytospora</taxon>
    </lineage>
</organism>
<dbReference type="InterPro" id="IPR029052">
    <property type="entry name" value="Metallo-depent_PP-like"/>
</dbReference>